<feature type="transmembrane region" description="Helical" evidence="9">
    <location>
        <begin position="135"/>
        <end position="154"/>
    </location>
</feature>
<keyword evidence="4" id="KW-0808">Transferase</keyword>
<dbReference type="EC" id="2.7.13.3" evidence="2"/>
<feature type="transmembrane region" description="Helical" evidence="9">
    <location>
        <begin position="104"/>
        <end position="123"/>
    </location>
</feature>
<evidence type="ECO:0000256" key="7">
    <source>
        <dbReference type="ARBA" id="ARBA00022840"/>
    </source>
</evidence>
<dbReference type="PANTHER" id="PTHR24421:SF10">
    <property type="entry name" value="NITRATE_NITRITE SENSOR PROTEIN NARQ"/>
    <property type="match status" value="1"/>
</dbReference>
<comment type="catalytic activity">
    <reaction evidence="1">
        <text>ATP + protein L-histidine = ADP + protein N-phospho-L-histidine.</text>
        <dbReference type="EC" id="2.7.13.3"/>
    </reaction>
</comment>
<evidence type="ECO:0000259" key="10">
    <source>
        <dbReference type="Pfam" id="PF02518"/>
    </source>
</evidence>
<dbReference type="Pfam" id="PF02518">
    <property type="entry name" value="HATPase_c"/>
    <property type="match status" value="1"/>
</dbReference>
<keyword evidence="9" id="KW-0472">Membrane</keyword>
<name>A0ABV9D6K6_9MICO</name>
<evidence type="ECO:0000313" key="12">
    <source>
        <dbReference type="EMBL" id="MFC4553929.1"/>
    </source>
</evidence>
<dbReference type="Pfam" id="PF07730">
    <property type="entry name" value="HisKA_3"/>
    <property type="match status" value="1"/>
</dbReference>
<accession>A0ABV9D6K6</accession>
<dbReference type="InterPro" id="IPR036890">
    <property type="entry name" value="HATPase_C_sf"/>
</dbReference>
<organism evidence="12 13">
    <name type="scientific">Georgenia faecalis</name>
    <dbReference type="NCBI Taxonomy" id="2483799"/>
    <lineage>
        <taxon>Bacteria</taxon>
        <taxon>Bacillati</taxon>
        <taxon>Actinomycetota</taxon>
        <taxon>Actinomycetes</taxon>
        <taxon>Micrococcales</taxon>
        <taxon>Bogoriellaceae</taxon>
        <taxon>Georgenia</taxon>
    </lineage>
</organism>
<gene>
    <name evidence="12" type="ORF">ACFO3F_01590</name>
</gene>
<evidence type="ECO:0000256" key="1">
    <source>
        <dbReference type="ARBA" id="ARBA00000085"/>
    </source>
</evidence>
<sequence>MSRTEATEGVDQRLLDALFGVGVGLAVALVIAADLDETGRAGVGAYLFAVGFGVLVLFRRRAPRVVLALTVLALFVYYALDFPPVGIALPVAAAFFSAAEAGRTLWAIRVAIFLVAVSVFALVEEGRPADYLFSYELLTNAALVAAAIALGVSVRSRREAREHQEQLHRVQVAEQERRAEQRVHEERMRIARDLHDVVGHTLSVIAVHGNVAAEAVGQDDDAARRAVQQIRDVTSATMRELRATVKVLRSPGVEPERGAVGLSGVPQLAEAGREAGIDVDVDLDIPAGSLDGAVDAAAYRIVQESLTNVMRHSGATRAHVRAAVVDGLLEVTVTDDGHGPAGDVRPGAGLTGMQERAAVLGGRVTFGGSGDGGFTVRAVLPGRMEP</sequence>
<evidence type="ECO:0000256" key="2">
    <source>
        <dbReference type="ARBA" id="ARBA00012438"/>
    </source>
</evidence>
<keyword evidence="6 12" id="KW-0418">Kinase</keyword>
<proteinExistence type="predicted"/>
<dbReference type="CDD" id="cd16917">
    <property type="entry name" value="HATPase_UhpB-NarQ-NarX-like"/>
    <property type="match status" value="1"/>
</dbReference>
<evidence type="ECO:0000256" key="6">
    <source>
        <dbReference type="ARBA" id="ARBA00022777"/>
    </source>
</evidence>
<feature type="transmembrane region" description="Helical" evidence="9">
    <location>
        <begin position="14"/>
        <end position="33"/>
    </location>
</feature>
<feature type="transmembrane region" description="Helical" evidence="9">
    <location>
        <begin position="39"/>
        <end position="58"/>
    </location>
</feature>
<evidence type="ECO:0000256" key="8">
    <source>
        <dbReference type="ARBA" id="ARBA00023012"/>
    </source>
</evidence>
<dbReference type="InterPro" id="IPR003594">
    <property type="entry name" value="HATPase_dom"/>
</dbReference>
<keyword evidence="9" id="KW-0812">Transmembrane</keyword>
<dbReference type="Gene3D" id="3.30.565.10">
    <property type="entry name" value="Histidine kinase-like ATPase, C-terminal domain"/>
    <property type="match status" value="1"/>
</dbReference>
<keyword evidence="8" id="KW-0902">Two-component regulatory system</keyword>
<dbReference type="EMBL" id="JBHSGF010000001">
    <property type="protein sequence ID" value="MFC4553929.1"/>
    <property type="molecule type" value="Genomic_DNA"/>
</dbReference>
<dbReference type="GO" id="GO:0016301">
    <property type="term" value="F:kinase activity"/>
    <property type="evidence" value="ECO:0007669"/>
    <property type="project" value="UniProtKB-KW"/>
</dbReference>
<evidence type="ECO:0000313" key="13">
    <source>
        <dbReference type="Proteomes" id="UP001595955"/>
    </source>
</evidence>
<dbReference type="SUPFAM" id="SSF55874">
    <property type="entry name" value="ATPase domain of HSP90 chaperone/DNA topoisomerase II/histidine kinase"/>
    <property type="match status" value="1"/>
</dbReference>
<dbReference type="PANTHER" id="PTHR24421">
    <property type="entry name" value="NITRATE/NITRITE SENSOR PROTEIN NARX-RELATED"/>
    <property type="match status" value="1"/>
</dbReference>
<feature type="domain" description="Histidine kinase/HSP90-like ATPase" evidence="10">
    <location>
        <begin position="297"/>
        <end position="381"/>
    </location>
</feature>
<feature type="transmembrane region" description="Helical" evidence="9">
    <location>
        <begin position="65"/>
        <end position="98"/>
    </location>
</feature>
<keyword evidence="7" id="KW-0067">ATP-binding</keyword>
<dbReference type="Gene3D" id="1.20.5.1930">
    <property type="match status" value="1"/>
</dbReference>
<dbReference type="InterPro" id="IPR011712">
    <property type="entry name" value="Sig_transdc_His_kin_sub3_dim/P"/>
</dbReference>
<evidence type="ECO:0000256" key="3">
    <source>
        <dbReference type="ARBA" id="ARBA00022553"/>
    </source>
</evidence>
<dbReference type="InterPro" id="IPR050482">
    <property type="entry name" value="Sensor_HK_TwoCompSys"/>
</dbReference>
<comment type="caution">
    <text evidence="12">The sequence shown here is derived from an EMBL/GenBank/DDBJ whole genome shotgun (WGS) entry which is preliminary data.</text>
</comment>
<keyword evidence="5" id="KW-0547">Nucleotide-binding</keyword>
<protein>
    <recommendedName>
        <fullName evidence="2">histidine kinase</fullName>
        <ecNumber evidence="2">2.7.13.3</ecNumber>
    </recommendedName>
</protein>
<reference evidence="13" key="1">
    <citation type="journal article" date="2019" name="Int. J. Syst. Evol. Microbiol.">
        <title>The Global Catalogue of Microorganisms (GCM) 10K type strain sequencing project: providing services to taxonomists for standard genome sequencing and annotation.</title>
        <authorList>
            <consortium name="The Broad Institute Genomics Platform"/>
            <consortium name="The Broad Institute Genome Sequencing Center for Infectious Disease"/>
            <person name="Wu L."/>
            <person name="Ma J."/>
        </authorList>
    </citation>
    <scope>NUCLEOTIDE SEQUENCE [LARGE SCALE GENOMIC DNA]</scope>
    <source>
        <strain evidence="13">JCM 3369</strain>
    </source>
</reference>
<keyword evidence="9" id="KW-1133">Transmembrane helix</keyword>
<dbReference type="RefSeq" id="WP_206515608.1">
    <property type="nucleotide sequence ID" value="NZ_CP033325.1"/>
</dbReference>
<evidence type="ECO:0000256" key="4">
    <source>
        <dbReference type="ARBA" id="ARBA00022679"/>
    </source>
</evidence>
<evidence type="ECO:0000259" key="11">
    <source>
        <dbReference type="Pfam" id="PF07730"/>
    </source>
</evidence>
<feature type="domain" description="Signal transduction histidine kinase subgroup 3 dimerisation and phosphoacceptor" evidence="11">
    <location>
        <begin position="186"/>
        <end position="252"/>
    </location>
</feature>
<keyword evidence="13" id="KW-1185">Reference proteome</keyword>
<dbReference type="Proteomes" id="UP001595955">
    <property type="component" value="Unassembled WGS sequence"/>
</dbReference>
<evidence type="ECO:0000256" key="9">
    <source>
        <dbReference type="SAM" id="Phobius"/>
    </source>
</evidence>
<keyword evidence="3" id="KW-0597">Phosphoprotein</keyword>
<evidence type="ECO:0000256" key="5">
    <source>
        <dbReference type="ARBA" id="ARBA00022741"/>
    </source>
</evidence>